<dbReference type="InterPro" id="IPR036388">
    <property type="entry name" value="WH-like_DNA-bd_sf"/>
</dbReference>
<dbReference type="SUPFAM" id="SSF88659">
    <property type="entry name" value="Sigma3 and sigma4 domains of RNA polymerase sigma factors"/>
    <property type="match status" value="1"/>
</dbReference>
<comment type="caution">
    <text evidence="7">The sequence shown here is derived from an EMBL/GenBank/DDBJ whole genome shotgun (WGS) entry which is preliminary data.</text>
</comment>
<accession>A0A841HXP3</accession>
<dbReference type="Pfam" id="PF08281">
    <property type="entry name" value="Sigma70_r4_2"/>
    <property type="match status" value="1"/>
</dbReference>
<dbReference type="InterPro" id="IPR007627">
    <property type="entry name" value="RNA_pol_sigma70_r2"/>
</dbReference>
<name>A0A841HXP3_9GAMM</name>
<gene>
    <name evidence="7" type="ORF">HNQ60_005487</name>
</gene>
<protein>
    <submittedName>
        <fullName evidence="7">RNA polymerase sigma-70 factor (ECF subfamily)</fullName>
    </submittedName>
</protein>
<dbReference type="PANTHER" id="PTHR43133">
    <property type="entry name" value="RNA POLYMERASE ECF-TYPE SIGMA FACTO"/>
    <property type="match status" value="1"/>
</dbReference>
<keyword evidence="2" id="KW-0805">Transcription regulation</keyword>
<dbReference type="AlphaFoldDB" id="A0A841HXP3"/>
<evidence type="ECO:0000259" key="6">
    <source>
        <dbReference type="Pfam" id="PF08281"/>
    </source>
</evidence>
<dbReference type="InterPro" id="IPR013325">
    <property type="entry name" value="RNA_pol_sigma_r2"/>
</dbReference>
<dbReference type="NCBIfam" id="TIGR02937">
    <property type="entry name" value="sigma70-ECF"/>
    <property type="match status" value="1"/>
</dbReference>
<organism evidence="7 8">
    <name type="scientific">Povalibacter uvarum</name>
    <dbReference type="NCBI Taxonomy" id="732238"/>
    <lineage>
        <taxon>Bacteria</taxon>
        <taxon>Pseudomonadati</taxon>
        <taxon>Pseudomonadota</taxon>
        <taxon>Gammaproteobacteria</taxon>
        <taxon>Steroidobacterales</taxon>
        <taxon>Steroidobacteraceae</taxon>
        <taxon>Povalibacter</taxon>
    </lineage>
</organism>
<dbReference type="InterPro" id="IPR014284">
    <property type="entry name" value="RNA_pol_sigma-70_dom"/>
</dbReference>
<dbReference type="CDD" id="cd06171">
    <property type="entry name" value="Sigma70_r4"/>
    <property type="match status" value="1"/>
</dbReference>
<keyword evidence="4" id="KW-0804">Transcription</keyword>
<evidence type="ECO:0000259" key="5">
    <source>
        <dbReference type="Pfam" id="PF04542"/>
    </source>
</evidence>
<dbReference type="InterPro" id="IPR013324">
    <property type="entry name" value="RNA_pol_sigma_r3/r4-like"/>
</dbReference>
<dbReference type="InterPro" id="IPR039425">
    <property type="entry name" value="RNA_pol_sigma-70-like"/>
</dbReference>
<evidence type="ECO:0000256" key="4">
    <source>
        <dbReference type="ARBA" id="ARBA00023163"/>
    </source>
</evidence>
<keyword evidence="8" id="KW-1185">Reference proteome</keyword>
<dbReference type="Gene3D" id="1.10.10.10">
    <property type="entry name" value="Winged helix-like DNA-binding domain superfamily/Winged helix DNA-binding domain"/>
    <property type="match status" value="1"/>
</dbReference>
<dbReference type="GO" id="GO:0003677">
    <property type="term" value="F:DNA binding"/>
    <property type="evidence" value="ECO:0007669"/>
    <property type="project" value="InterPro"/>
</dbReference>
<dbReference type="Pfam" id="PF04542">
    <property type="entry name" value="Sigma70_r2"/>
    <property type="match status" value="1"/>
</dbReference>
<dbReference type="Gene3D" id="1.10.1740.10">
    <property type="match status" value="1"/>
</dbReference>
<sequence length="204" mass="22710">MSQFMGIQVSPETIRAAARGENAAHEAIYRECSRAVYSLIRRLITNHATADDLLQDVFVEILRSIGTYTGEGAFGGWIRTIAVNKCLMHLRSPWHRNFFGLDADDDESATFVPVDPGPRPDAQLAVADLERALATLPPLTRSVVLLHDVEGYKHHEIARLMGRSTGFSKSQLARAHARLRKVLDPDVPETHRENLQCTPISNNC</sequence>
<keyword evidence="3" id="KW-0731">Sigma factor</keyword>
<evidence type="ECO:0000256" key="1">
    <source>
        <dbReference type="ARBA" id="ARBA00010641"/>
    </source>
</evidence>
<dbReference type="Proteomes" id="UP000588068">
    <property type="component" value="Unassembled WGS sequence"/>
</dbReference>
<feature type="domain" description="RNA polymerase sigma-70 region 2" evidence="5">
    <location>
        <begin position="28"/>
        <end position="93"/>
    </location>
</feature>
<dbReference type="GO" id="GO:0006352">
    <property type="term" value="P:DNA-templated transcription initiation"/>
    <property type="evidence" value="ECO:0007669"/>
    <property type="project" value="InterPro"/>
</dbReference>
<comment type="similarity">
    <text evidence="1">Belongs to the sigma-70 factor family. ECF subfamily.</text>
</comment>
<evidence type="ECO:0000313" key="7">
    <source>
        <dbReference type="EMBL" id="MBB6096565.1"/>
    </source>
</evidence>
<proteinExistence type="inferred from homology"/>
<dbReference type="InterPro" id="IPR013249">
    <property type="entry name" value="RNA_pol_sigma70_r4_t2"/>
</dbReference>
<feature type="domain" description="RNA polymerase sigma factor 70 region 4 type 2" evidence="6">
    <location>
        <begin position="128"/>
        <end position="179"/>
    </location>
</feature>
<evidence type="ECO:0000256" key="3">
    <source>
        <dbReference type="ARBA" id="ARBA00023082"/>
    </source>
</evidence>
<reference evidence="7 8" key="1">
    <citation type="submission" date="2020-08" db="EMBL/GenBank/DDBJ databases">
        <title>Genomic Encyclopedia of Type Strains, Phase IV (KMG-IV): sequencing the most valuable type-strain genomes for metagenomic binning, comparative biology and taxonomic classification.</title>
        <authorList>
            <person name="Goeker M."/>
        </authorList>
    </citation>
    <scope>NUCLEOTIDE SEQUENCE [LARGE SCALE GENOMIC DNA]</scope>
    <source>
        <strain evidence="7 8">DSM 26723</strain>
    </source>
</reference>
<dbReference type="SUPFAM" id="SSF88946">
    <property type="entry name" value="Sigma2 domain of RNA polymerase sigma factors"/>
    <property type="match status" value="1"/>
</dbReference>
<evidence type="ECO:0000313" key="8">
    <source>
        <dbReference type="Proteomes" id="UP000588068"/>
    </source>
</evidence>
<dbReference type="PANTHER" id="PTHR43133:SF46">
    <property type="entry name" value="RNA POLYMERASE SIGMA-70 FACTOR ECF SUBFAMILY"/>
    <property type="match status" value="1"/>
</dbReference>
<dbReference type="GO" id="GO:0016987">
    <property type="term" value="F:sigma factor activity"/>
    <property type="evidence" value="ECO:0007669"/>
    <property type="project" value="UniProtKB-KW"/>
</dbReference>
<evidence type="ECO:0000256" key="2">
    <source>
        <dbReference type="ARBA" id="ARBA00023015"/>
    </source>
</evidence>
<dbReference type="EMBL" id="JACHHZ010000008">
    <property type="protein sequence ID" value="MBB6096565.1"/>
    <property type="molecule type" value="Genomic_DNA"/>
</dbReference>